<gene>
    <name evidence="2" type="ORF">SAMN04488136_101103</name>
</gene>
<evidence type="ECO:0000313" key="3">
    <source>
        <dbReference type="Proteomes" id="UP000198854"/>
    </source>
</evidence>
<sequence length="138" mass="16243">MNAYVEHANITVKNLDATVKFLSTAIPEFQVRHRGFNTKRWCHIGTQQSYIAVQEIEPKPLQHVSRTPYFDLGVNHVGLVVEDVAQIEQRLTAAGYRKNMYEDEGYRKRLYFFDGDGLEWEFIEYLTTNLEERNRYGH</sequence>
<feature type="domain" description="VOC" evidence="1">
    <location>
        <begin position="4"/>
        <end position="125"/>
    </location>
</feature>
<dbReference type="InterPro" id="IPR029068">
    <property type="entry name" value="Glyas_Bleomycin-R_OHBP_Dase"/>
</dbReference>
<evidence type="ECO:0000259" key="1">
    <source>
        <dbReference type="PROSITE" id="PS51819"/>
    </source>
</evidence>
<dbReference type="AlphaFoldDB" id="A0A1G7W113"/>
<proteinExistence type="predicted"/>
<dbReference type="PROSITE" id="PS51819">
    <property type="entry name" value="VOC"/>
    <property type="match status" value="1"/>
</dbReference>
<dbReference type="RefSeq" id="WP_093268210.1">
    <property type="nucleotide sequence ID" value="NZ_FNDD01000001.1"/>
</dbReference>
<dbReference type="Proteomes" id="UP000198854">
    <property type="component" value="Unassembled WGS sequence"/>
</dbReference>
<accession>A0A1G7W113</accession>
<protein>
    <submittedName>
        <fullName evidence="2">Glyoxalase-like domain-containing protein</fullName>
    </submittedName>
</protein>
<dbReference type="OrthoDB" id="9179860at2"/>
<dbReference type="InterPro" id="IPR004360">
    <property type="entry name" value="Glyas_Fos-R_dOase_dom"/>
</dbReference>
<reference evidence="2 3" key="1">
    <citation type="submission" date="2016-10" db="EMBL/GenBank/DDBJ databases">
        <authorList>
            <person name="de Groot N.N."/>
        </authorList>
    </citation>
    <scope>NUCLEOTIDE SEQUENCE [LARGE SCALE GENOMIC DNA]</scope>
    <source>
        <strain evidence="2 3">CGMCC 1.10228</strain>
    </source>
</reference>
<name>A0A1G7W113_9VIBR</name>
<dbReference type="STRING" id="861298.SAMN04488136_101103"/>
<dbReference type="SUPFAM" id="SSF54593">
    <property type="entry name" value="Glyoxalase/Bleomycin resistance protein/Dihydroxybiphenyl dioxygenase"/>
    <property type="match status" value="1"/>
</dbReference>
<organism evidence="2 3">
    <name type="scientific">Vibrio xiamenensis</name>
    <dbReference type="NCBI Taxonomy" id="861298"/>
    <lineage>
        <taxon>Bacteria</taxon>
        <taxon>Pseudomonadati</taxon>
        <taxon>Pseudomonadota</taxon>
        <taxon>Gammaproteobacteria</taxon>
        <taxon>Vibrionales</taxon>
        <taxon>Vibrionaceae</taxon>
        <taxon>Vibrio</taxon>
    </lineage>
</organism>
<dbReference type="EMBL" id="FNDD01000001">
    <property type="protein sequence ID" value="SDG65548.1"/>
    <property type="molecule type" value="Genomic_DNA"/>
</dbReference>
<dbReference type="InterPro" id="IPR037523">
    <property type="entry name" value="VOC_core"/>
</dbReference>
<dbReference type="Pfam" id="PF00903">
    <property type="entry name" value="Glyoxalase"/>
    <property type="match status" value="1"/>
</dbReference>
<dbReference type="Gene3D" id="3.10.180.10">
    <property type="entry name" value="2,3-Dihydroxybiphenyl 1,2-Dioxygenase, domain 1"/>
    <property type="match status" value="1"/>
</dbReference>
<evidence type="ECO:0000313" key="2">
    <source>
        <dbReference type="EMBL" id="SDG65548.1"/>
    </source>
</evidence>
<keyword evidence="3" id="KW-1185">Reference proteome</keyword>